<proteinExistence type="predicted"/>
<dbReference type="AlphaFoldDB" id="A0A9D4MYK5"/>
<dbReference type="Proteomes" id="UP000828390">
    <property type="component" value="Unassembled WGS sequence"/>
</dbReference>
<evidence type="ECO:0000313" key="2">
    <source>
        <dbReference type="Proteomes" id="UP000828390"/>
    </source>
</evidence>
<dbReference type="EMBL" id="JAIWYP010000001">
    <property type="protein sequence ID" value="KAH3884124.1"/>
    <property type="molecule type" value="Genomic_DNA"/>
</dbReference>
<organism evidence="1 2">
    <name type="scientific">Dreissena polymorpha</name>
    <name type="common">Zebra mussel</name>
    <name type="synonym">Mytilus polymorpha</name>
    <dbReference type="NCBI Taxonomy" id="45954"/>
    <lineage>
        <taxon>Eukaryota</taxon>
        <taxon>Metazoa</taxon>
        <taxon>Spiralia</taxon>
        <taxon>Lophotrochozoa</taxon>
        <taxon>Mollusca</taxon>
        <taxon>Bivalvia</taxon>
        <taxon>Autobranchia</taxon>
        <taxon>Heteroconchia</taxon>
        <taxon>Euheterodonta</taxon>
        <taxon>Imparidentia</taxon>
        <taxon>Neoheterodontei</taxon>
        <taxon>Myida</taxon>
        <taxon>Dreissenoidea</taxon>
        <taxon>Dreissenidae</taxon>
        <taxon>Dreissena</taxon>
    </lineage>
</organism>
<reference evidence="1" key="2">
    <citation type="submission" date="2020-11" db="EMBL/GenBank/DDBJ databases">
        <authorList>
            <person name="McCartney M.A."/>
            <person name="Auch B."/>
            <person name="Kono T."/>
            <person name="Mallez S."/>
            <person name="Becker A."/>
            <person name="Gohl D.M."/>
            <person name="Silverstein K.A.T."/>
            <person name="Koren S."/>
            <person name="Bechman K.B."/>
            <person name="Herman A."/>
            <person name="Abrahante J.E."/>
            <person name="Garbe J."/>
        </authorList>
    </citation>
    <scope>NUCLEOTIDE SEQUENCE</scope>
    <source>
        <strain evidence="1">Duluth1</strain>
        <tissue evidence="1">Whole animal</tissue>
    </source>
</reference>
<keyword evidence="2" id="KW-1185">Reference proteome</keyword>
<comment type="caution">
    <text evidence="1">The sequence shown here is derived from an EMBL/GenBank/DDBJ whole genome shotgun (WGS) entry which is preliminary data.</text>
</comment>
<protein>
    <submittedName>
        <fullName evidence="1">Uncharacterized protein</fullName>
    </submittedName>
</protein>
<name>A0A9D4MYK5_DREPO</name>
<sequence>MEYTECQPYLDKHRPESLHLLRELYGVYRMSTYLDKHCPESLHLLRELYGVYRMSTIP</sequence>
<gene>
    <name evidence="1" type="ORF">DPMN_008095</name>
</gene>
<reference evidence="1" key="1">
    <citation type="journal article" date="2019" name="bioRxiv">
        <title>The Genome of the Zebra Mussel, Dreissena polymorpha: A Resource for Invasive Species Research.</title>
        <authorList>
            <person name="McCartney M.A."/>
            <person name="Auch B."/>
            <person name="Kono T."/>
            <person name="Mallez S."/>
            <person name="Zhang Y."/>
            <person name="Obille A."/>
            <person name="Becker A."/>
            <person name="Abrahante J.E."/>
            <person name="Garbe J."/>
            <person name="Badalamenti J.P."/>
            <person name="Herman A."/>
            <person name="Mangelson H."/>
            <person name="Liachko I."/>
            <person name="Sullivan S."/>
            <person name="Sone E.D."/>
            <person name="Koren S."/>
            <person name="Silverstein K.A.T."/>
            <person name="Beckman K.B."/>
            <person name="Gohl D.M."/>
        </authorList>
    </citation>
    <scope>NUCLEOTIDE SEQUENCE</scope>
    <source>
        <strain evidence="1">Duluth1</strain>
        <tissue evidence="1">Whole animal</tissue>
    </source>
</reference>
<evidence type="ECO:0000313" key="1">
    <source>
        <dbReference type="EMBL" id="KAH3884124.1"/>
    </source>
</evidence>
<accession>A0A9D4MYK5</accession>